<sequence>MTVLLLDPRWPEQIPLEVFSGVYGPVSYTEEVPVSVRWTLGDIISGTDPVGQGLLVSTNEADQRVLDRLDRGERVIAARSRDDQLHIARQVMQRARDIGEFELLQTHKTLVPYLREEVAELADVIESADTNSDIDDGQLVRELGDVLLQLLFHAELGRRRQAFSLDDVAASFIAKMRSRAPYLFDGTSTVVSQEEQDRLWAEGKRAEQARG</sequence>
<dbReference type="GO" id="GO:0006203">
    <property type="term" value="P:dGTP catabolic process"/>
    <property type="evidence" value="ECO:0007669"/>
    <property type="project" value="TreeGrafter"/>
</dbReference>
<evidence type="ECO:0000313" key="2">
    <source>
        <dbReference type="EMBL" id="MDK4300260.1"/>
    </source>
</evidence>
<dbReference type="InterPro" id="IPR011551">
    <property type="entry name" value="NTP_PyrPHydrolase_MazG"/>
</dbReference>
<dbReference type="EMBL" id="JASNVP010000003">
    <property type="protein sequence ID" value="MDK4325524.1"/>
    <property type="molecule type" value="Genomic_DNA"/>
</dbReference>
<feature type="domain" description="NTP pyrophosphohydrolase MazG-like" evidence="1">
    <location>
        <begin position="105"/>
        <end position="184"/>
    </location>
</feature>
<evidence type="ECO:0000313" key="5">
    <source>
        <dbReference type="Proteomes" id="UP001243856"/>
    </source>
</evidence>
<dbReference type="EMBL" id="JASNVK010000004">
    <property type="protein sequence ID" value="MDK4300260.1"/>
    <property type="molecule type" value="Genomic_DNA"/>
</dbReference>
<dbReference type="GO" id="GO:0046076">
    <property type="term" value="P:dTTP catabolic process"/>
    <property type="evidence" value="ECO:0007669"/>
    <property type="project" value="TreeGrafter"/>
</dbReference>
<proteinExistence type="predicted"/>
<dbReference type="PANTHER" id="PTHR30522">
    <property type="entry name" value="NUCLEOSIDE TRIPHOSPHATE PYROPHOSPHOHYDROLASE"/>
    <property type="match status" value="1"/>
</dbReference>
<dbReference type="Proteomes" id="UP001243856">
    <property type="component" value="Unassembled WGS sequence"/>
</dbReference>
<dbReference type="Gene3D" id="1.10.287.1080">
    <property type="entry name" value="MazG-like"/>
    <property type="match status" value="1"/>
</dbReference>
<dbReference type="GO" id="GO:0046081">
    <property type="term" value="P:dUTP catabolic process"/>
    <property type="evidence" value="ECO:0007669"/>
    <property type="project" value="TreeGrafter"/>
</dbReference>
<dbReference type="Proteomes" id="UP001226160">
    <property type="component" value="Unassembled WGS sequence"/>
</dbReference>
<reference evidence="3 5" key="1">
    <citation type="submission" date="2023-05" db="EMBL/GenBank/DDBJ databases">
        <title>Metabolic capabilities are highly conserved among human nasal-associated Corynebacterium species in pangenomic analyses.</title>
        <authorList>
            <person name="Tran T.H."/>
            <person name="Roberts A.Q."/>
            <person name="Escapa I.F."/>
            <person name="Gao W."/>
            <person name="Conlan S."/>
            <person name="Kong H."/>
            <person name="Segre J.A."/>
            <person name="Kelly M.S."/>
            <person name="Lemon K.P."/>
        </authorList>
    </citation>
    <scope>NUCLEOTIDE SEQUENCE</scope>
    <source>
        <strain evidence="3">KPL2654</strain>
        <strain evidence="2 5">KPL2811</strain>
    </source>
</reference>
<comment type="caution">
    <text evidence="3">The sequence shown here is derived from an EMBL/GenBank/DDBJ whole genome shotgun (WGS) entry which is preliminary data.</text>
</comment>
<dbReference type="GO" id="GO:0046047">
    <property type="term" value="P:TTP catabolic process"/>
    <property type="evidence" value="ECO:0007669"/>
    <property type="project" value="TreeGrafter"/>
</dbReference>
<organism evidence="3 4">
    <name type="scientific">Corynebacterium propinquum</name>
    <dbReference type="NCBI Taxonomy" id="43769"/>
    <lineage>
        <taxon>Bacteria</taxon>
        <taxon>Bacillati</taxon>
        <taxon>Actinomycetota</taxon>
        <taxon>Actinomycetes</taxon>
        <taxon>Mycobacteriales</taxon>
        <taxon>Corynebacteriaceae</taxon>
        <taxon>Corynebacterium</taxon>
    </lineage>
</organism>
<dbReference type="InterPro" id="IPR048015">
    <property type="entry name" value="NTP-PPase_MazG-like_N"/>
</dbReference>
<dbReference type="SUPFAM" id="SSF101386">
    <property type="entry name" value="all-alpha NTP pyrophosphatases"/>
    <property type="match status" value="1"/>
</dbReference>
<dbReference type="PANTHER" id="PTHR30522:SF0">
    <property type="entry name" value="NUCLEOSIDE TRIPHOSPHATE PYROPHOSPHOHYDROLASE"/>
    <property type="match status" value="1"/>
</dbReference>
<dbReference type="RefSeq" id="WP_026167760.1">
    <property type="nucleotide sequence ID" value="NZ_CABIYR010000003.1"/>
</dbReference>
<dbReference type="InterPro" id="IPR004518">
    <property type="entry name" value="MazG-like_dom"/>
</dbReference>
<evidence type="ECO:0000259" key="1">
    <source>
        <dbReference type="Pfam" id="PF03819"/>
    </source>
</evidence>
<evidence type="ECO:0000313" key="3">
    <source>
        <dbReference type="EMBL" id="MDK4325524.1"/>
    </source>
</evidence>
<evidence type="ECO:0000313" key="4">
    <source>
        <dbReference type="Proteomes" id="UP001226160"/>
    </source>
</evidence>
<dbReference type="GO" id="GO:0046052">
    <property type="term" value="P:UTP catabolic process"/>
    <property type="evidence" value="ECO:0007669"/>
    <property type="project" value="TreeGrafter"/>
</dbReference>
<dbReference type="GeneID" id="64189125"/>
<dbReference type="Pfam" id="PF03819">
    <property type="entry name" value="MazG"/>
    <property type="match status" value="1"/>
</dbReference>
<dbReference type="GO" id="GO:0047429">
    <property type="term" value="F:nucleoside triphosphate diphosphatase activity"/>
    <property type="evidence" value="ECO:0007669"/>
    <property type="project" value="TreeGrafter"/>
</dbReference>
<gene>
    <name evidence="2" type="ORF">QPX45_03190</name>
    <name evidence="3" type="ORF">QPX54_03210</name>
</gene>
<name>A0AAP4F7H0_9CORY</name>
<dbReference type="AlphaFoldDB" id="A0AAP4F7H0"/>
<dbReference type="GO" id="GO:0046061">
    <property type="term" value="P:dATP catabolic process"/>
    <property type="evidence" value="ECO:0007669"/>
    <property type="project" value="TreeGrafter"/>
</dbReference>
<keyword evidence="5" id="KW-1185">Reference proteome</keyword>
<dbReference type="CDD" id="cd11528">
    <property type="entry name" value="NTP-PPase_MazG_Nterm"/>
    <property type="match status" value="1"/>
</dbReference>
<accession>A0AAP4F7H0</accession>
<protein>
    <submittedName>
        <fullName evidence="3">MazG nucleotide pyrophosphohydrolase domain-containing protein</fullName>
    </submittedName>
</protein>